<feature type="domain" description="RapA2 cadherin-like" evidence="1">
    <location>
        <begin position="474"/>
        <end position="540"/>
    </location>
</feature>
<dbReference type="EMBL" id="WELI01000005">
    <property type="protein sequence ID" value="KAB7730383.1"/>
    <property type="molecule type" value="Genomic_DNA"/>
</dbReference>
<evidence type="ECO:0000259" key="1">
    <source>
        <dbReference type="Pfam" id="PF17803"/>
    </source>
</evidence>
<name>A0A7J5TZ42_9BACT</name>
<dbReference type="InterPro" id="IPR040853">
    <property type="entry name" value="RapA2_cadherin-like"/>
</dbReference>
<accession>A0A7J5TZ42</accession>
<organism evidence="2 3">
    <name type="scientific">Rudanella paleaurantiibacter</name>
    <dbReference type="NCBI Taxonomy" id="2614655"/>
    <lineage>
        <taxon>Bacteria</taxon>
        <taxon>Pseudomonadati</taxon>
        <taxon>Bacteroidota</taxon>
        <taxon>Cytophagia</taxon>
        <taxon>Cytophagales</taxon>
        <taxon>Cytophagaceae</taxon>
        <taxon>Rudanella</taxon>
    </lineage>
</organism>
<sequence>MENSTLRKGILSVLVWCALLVPVWAQQTWTARSSGTTNNFRDVVYGDGVFVAVGAGVTARSTDGVNWTVSLLADQSIELLAVAYGNNRFVAVGRNSQGVVIMESSSGTGFTLSSVSFATTPSARLLKVAFGNNQFVATDNQGFVYRSSPIWARQAFPYPGVSLDVVGFVGGRYIIYGDNGTTLLRYESFDAVNWQQFPTNGGLVFPNAILNESFVLVGRVISLFNAFVQTSADGINFSTPLTVPSAQFWDITEGAGTYVVVGSDGLLYTSTTLTGGWTSRSIGSGGLPTLYGVAYGGGRFVTVGSVGSVYTSAPPVSLVNLQVPTVGVCPNKAITVTANVSGLSAPYNFTLSISGGTSVTGVSNTLAFGQSINVGAATGVRTVSLTVGNIPGETASGTVNVTVSSLNVTLVALPGATIAEDQSLTLVAGGALSYTFSPNVPANSIAGGSAQFLATTTQTYSVTGTDGNGCTNSASVAVTVTPVNDAPVLTRPNTLTVQENGLLVFSNSQLIRVDDEDVGSGAMQMTMNSSQGTFSLATLNGLTFSAGDGTADAAMIFTGTLASINNALNGLTFRLTANYIGVASVSITVNDQGNTGSGGARSVSGGVVISVLATPPTITGPAIGNGTVCANGVATFTATIGTSSPQYSYTLTASTGGVVSGTGLSAVPFSASVSTGAVGPLSATLLVHDGRSVQPVQAIAFAMLQDPAFAAAPGQSATLVVAGQSVTLTYASVSGGCAFDPAGSYTVEIVPTGEGFVTPVSVSAVSSHATQLVFTIPSSLSASTNYSLRIRYGANVYSPVVQFQVLAPIRITASTMTICPGQSVRLTASACPTGEEVVWSTGARGVSFIDVVPTATSVYTASCVQAGTGQ</sequence>
<protein>
    <recommendedName>
        <fullName evidence="1">RapA2 cadherin-like domain-containing protein</fullName>
    </recommendedName>
</protein>
<gene>
    <name evidence="2" type="ORF">F5984_14625</name>
</gene>
<dbReference type="RefSeq" id="WP_152124970.1">
    <property type="nucleotide sequence ID" value="NZ_WELI01000005.1"/>
</dbReference>
<dbReference type="Pfam" id="PF17803">
    <property type="entry name" value="Cadherin_4"/>
    <property type="match status" value="1"/>
</dbReference>
<dbReference type="AlphaFoldDB" id="A0A7J5TZ42"/>
<comment type="caution">
    <text evidence="2">The sequence shown here is derived from an EMBL/GenBank/DDBJ whole genome shotgun (WGS) entry which is preliminary data.</text>
</comment>
<evidence type="ECO:0000313" key="3">
    <source>
        <dbReference type="Proteomes" id="UP000488299"/>
    </source>
</evidence>
<evidence type="ECO:0000313" key="2">
    <source>
        <dbReference type="EMBL" id="KAB7730383.1"/>
    </source>
</evidence>
<dbReference type="Proteomes" id="UP000488299">
    <property type="component" value="Unassembled WGS sequence"/>
</dbReference>
<reference evidence="2 3" key="1">
    <citation type="submission" date="2019-10" db="EMBL/GenBank/DDBJ databases">
        <title>Rudanella paleaurantiibacter sp. nov., isolated from sludge.</title>
        <authorList>
            <person name="Xu S.Q."/>
        </authorList>
    </citation>
    <scope>NUCLEOTIDE SEQUENCE [LARGE SCALE GENOMIC DNA]</scope>
    <source>
        <strain evidence="2 3">HX-22-17</strain>
    </source>
</reference>
<proteinExistence type="predicted"/>
<keyword evidence="3" id="KW-1185">Reference proteome</keyword>